<dbReference type="EMBL" id="QWVS01000021">
    <property type="protein sequence ID" value="RID85142.1"/>
    <property type="molecule type" value="Genomic_DNA"/>
</dbReference>
<sequence length="189" mass="20905">MRFEKSIERDLEKSGNIFAEVLTTYFKKMKGDSKRQVKIDYIDSLVSVIGGFIAMIAIGFIAIFFGYPMALAPLGASCVLVFLMHKGPLSQPRQVIGGHFFSTTAALTVWSIIGHSLFTIGLVVVIVLMIMLITDTFHPPAAASALVAVNFELGWGFLLVVMIGALLLVAVSTFYNNIFQKRQYPQHWL</sequence>
<dbReference type="PANTHER" id="PTHR33741">
    <property type="entry name" value="TRANSMEMBRANE PROTEIN DDB_G0269096-RELATED"/>
    <property type="match status" value="1"/>
</dbReference>
<protein>
    <submittedName>
        <fullName evidence="3">HPP family protein</fullName>
    </submittedName>
</protein>
<feature type="transmembrane region" description="Helical" evidence="1">
    <location>
        <begin position="39"/>
        <end position="61"/>
    </location>
</feature>
<evidence type="ECO:0000256" key="1">
    <source>
        <dbReference type="SAM" id="Phobius"/>
    </source>
</evidence>
<feature type="domain" description="HPP transmembrane region" evidence="2">
    <location>
        <begin position="39"/>
        <end position="185"/>
    </location>
</feature>
<evidence type="ECO:0000313" key="4">
    <source>
        <dbReference type="Proteomes" id="UP000266016"/>
    </source>
</evidence>
<feature type="transmembrane region" description="Helical" evidence="1">
    <location>
        <begin position="67"/>
        <end position="84"/>
    </location>
</feature>
<evidence type="ECO:0000313" key="3">
    <source>
        <dbReference type="EMBL" id="RID85142.1"/>
    </source>
</evidence>
<dbReference type="RefSeq" id="WP_119117556.1">
    <property type="nucleotide sequence ID" value="NZ_QWVS01000021.1"/>
</dbReference>
<keyword evidence="4" id="KW-1185">Reference proteome</keyword>
<proteinExistence type="predicted"/>
<dbReference type="InterPro" id="IPR058581">
    <property type="entry name" value="TM_HPP"/>
</dbReference>
<feature type="transmembrane region" description="Helical" evidence="1">
    <location>
        <begin position="153"/>
        <end position="175"/>
    </location>
</feature>
<organism evidence="3 4">
    <name type="scientific">Peribacillus asahii</name>
    <dbReference type="NCBI Taxonomy" id="228899"/>
    <lineage>
        <taxon>Bacteria</taxon>
        <taxon>Bacillati</taxon>
        <taxon>Bacillota</taxon>
        <taxon>Bacilli</taxon>
        <taxon>Bacillales</taxon>
        <taxon>Bacillaceae</taxon>
        <taxon>Peribacillus</taxon>
    </lineage>
</organism>
<accession>A0A398B5L4</accession>
<evidence type="ECO:0000259" key="2">
    <source>
        <dbReference type="Pfam" id="PF04982"/>
    </source>
</evidence>
<name>A0A398B5L4_9BACI</name>
<keyword evidence="1" id="KW-0812">Transmembrane</keyword>
<dbReference type="AlphaFoldDB" id="A0A398B5L4"/>
<keyword evidence="1" id="KW-1133">Transmembrane helix</keyword>
<feature type="transmembrane region" description="Helical" evidence="1">
    <location>
        <begin position="105"/>
        <end position="133"/>
    </location>
</feature>
<keyword evidence="1" id="KW-0472">Membrane</keyword>
<gene>
    <name evidence="3" type="ORF">D1953_12645</name>
</gene>
<reference evidence="3 4" key="1">
    <citation type="submission" date="2018-08" db="EMBL/GenBank/DDBJ databases">
        <title>Bacillus jemisoniae sp. nov., Bacillus chryseoplanitiae sp. nov., Bacillus resnikiae sp. nov., and Bacillus frankliniae sp. nov., isolated from Viking spacecraft and associated surfaces.</title>
        <authorList>
            <person name="Seuylemezian A."/>
            <person name="Vaishampayan P."/>
        </authorList>
    </citation>
    <scope>NUCLEOTIDE SEQUENCE [LARGE SCALE GENOMIC DNA]</scope>
    <source>
        <strain evidence="3 4">MA001</strain>
    </source>
</reference>
<dbReference type="Pfam" id="PF04982">
    <property type="entry name" value="TM_HPP"/>
    <property type="match status" value="1"/>
</dbReference>
<comment type="caution">
    <text evidence="3">The sequence shown here is derived from an EMBL/GenBank/DDBJ whole genome shotgun (WGS) entry which is preliminary data.</text>
</comment>
<dbReference type="PANTHER" id="PTHR33741:SF5">
    <property type="entry name" value="TRANSMEMBRANE PROTEIN DDB_G0269096-RELATED"/>
    <property type="match status" value="1"/>
</dbReference>
<dbReference type="InterPro" id="IPR007065">
    <property type="entry name" value="HPP"/>
</dbReference>
<dbReference type="Proteomes" id="UP000266016">
    <property type="component" value="Unassembled WGS sequence"/>
</dbReference>